<protein>
    <recommendedName>
        <fullName evidence="1">MBG domain-containing protein</fullName>
    </recommendedName>
</protein>
<dbReference type="Gene3D" id="2.60.40.1080">
    <property type="match status" value="1"/>
</dbReference>
<reference evidence="2" key="1">
    <citation type="submission" date="2018-05" db="EMBL/GenBank/DDBJ databases">
        <authorList>
            <person name="Lanie J.A."/>
            <person name="Ng W.-L."/>
            <person name="Kazmierczak K.M."/>
            <person name="Andrzejewski T.M."/>
            <person name="Davidsen T.M."/>
            <person name="Wayne K.J."/>
            <person name="Tettelin H."/>
            <person name="Glass J.I."/>
            <person name="Rusch D."/>
            <person name="Podicherti R."/>
            <person name="Tsui H.-C.T."/>
            <person name="Winkler M.E."/>
        </authorList>
    </citation>
    <scope>NUCLEOTIDE SEQUENCE</scope>
</reference>
<feature type="domain" description="MBG" evidence="1">
    <location>
        <begin position="319"/>
        <end position="393"/>
    </location>
</feature>
<dbReference type="SUPFAM" id="SSF49373">
    <property type="entry name" value="Invasin/intimin cell-adhesion fragments"/>
    <property type="match status" value="1"/>
</dbReference>
<dbReference type="InterPro" id="IPR008964">
    <property type="entry name" value="Invasin/intimin_cell_adhesion"/>
</dbReference>
<dbReference type="EMBL" id="UINC01043821">
    <property type="protein sequence ID" value="SVB48399.1"/>
    <property type="molecule type" value="Genomic_DNA"/>
</dbReference>
<dbReference type="Pfam" id="PF18676">
    <property type="entry name" value="MBG_2"/>
    <property type="match status" value="3"/>
</dbReference>
<dbReference type="Gene3D" id="3.30.160.710">
    <property type="match status" value="1"/>
</dbReference>
<proteinExistence type="predicted"/>
<dbReference type="AlphaFoldDB" id="A0A382EDC9"/>
<sequence>MDEIPELSFHYEGFVNDENASVLDQEPTISTTANDASPAGVYDVNATGGIDANYHFTYHGSVLEVGEGAQHLDSFDLALEAVYGDEPLQAEATATSGLAVSFSSSNPDVLEVNGTQLKIRGAGSATITAHQDGDANFFGAPDLNATVTVHTAELQVIAHPASKAYLDEIPELSFHYEGFVNDENASVLDQEPTISTTANDASPAGVYDVNATGGIDANYHFTYHGSVLEVGEGAQHLDSFDLALEAVYGDEPLQAEATATSGLAVSFSSSNPDVLEVNGDQLEIRGAGEATITAHQDGDANFFGAPDLNATVVVHEADLQVIAHPASKAYLDEIPELTFHYEGFVNDENASVLDQEPTIFTVATEASPAGTYDVNATGGFDANYHFTYHGSELEIGEGAQHIDSFDLALDA</sequence>
<accession>A0A382EDC9</accession>
<evidence type="ECO:0000259" key="1">
    <source>
        <dbReference type="Pfam" id="PF18676"/>
    </source>
</evidence>
<gene>
    <name evidence="2" type="ORF">METZ01_LOCUS201253</name>
</gene>
<feature type="domain" description="MBG" evidence="1">
    <location>
        <begin position="2"/>
        <end position="63"/>
    </location>
</feature>
<feature type="non-terminal residue" evidence="2">
    <location>
        <position position="411"/>
    </location>
</feature>
<evidence type="ECO:0000313" key="2">
    <source>
        <dbReference type="EMBL" id="SVB48399.1"/>
    </source>
</evidence>
<feature type="domain" description="MBG" evidence="1">
    <location>
        <begin position="154"/>
        <end position="228"/>
    </location>
</feature>
<organism evidence="2">
    <name type="scientific">marine metagenome</name>
    <dbReference type="NCBI Taxonomy" id="408172"/>
    <lineage>
        <taxon>unclassified sequences</taxon>
        <taxon>metagenomes</taxon>
        <taxon>ecological metagenomes</taxon>
    </lineage>
</organism>
<name>A0A382EDC9_9ZZZZ</name>
<dbReference type="InterPro" id="IPR041286">
    <property type="entry name" value="MBG_2"/>
</dbReference>